<dbReference type="RefSeq" id="WP_111524059.1">
    <property type="nucleotide sequence ID" value="NZ_CP032364.1"/>
</dbReference>
<keyword evidence="1" id="KW-0560">Oxidoreductase</keyword>
<sequence>MENKFILLRRDGKELKYDKDEVWVKELIKIDAAMALAPIDDESVAQINNTFYKELISLSQKLGRNRFESKEWHSCIKNALSEYPEIADVFLYTTKEVNADIYEQICKQMSKIIYDGDRSNGSMDSSLVSSKRALIVDAVEKITYSNYHLTPEQREALKDGYIYIHDMGFRRDTINCCLFDMEKVLDGGFEMGEMWYDEPETLSEAFDVIASISMNAVAQIYGGFTIPQIDELLSKYAKKSYDVYYKEYIDVGINKEKADNLASNRLEMDFEKGFFSLEAKFNSLISPRGDYPFITISFGIGKDKYSQMATVAALKVRKGGHGKEGFKKPVLFPKLVFLYDKNLHGKGKELYYLFQNAIDCSSKVMYPEYLSLTGEKGIVSEVYKKYGKVISPMCCRAFLTKWFEKGGETPVDESDVPVFIGRFNIGVVSMNLPMILAKSRKTGEDFYSVLEYYLNIIRNIHKRTYKFLSEKKAYTNPLAFMQGGIYGGNLNRDDKIEPLLKSATASYGITALNELQYLYNCKSIVEDGKFALEVVKYINKRVLEYQAKDHIQYSVYGTPAESLCGKQVNSFREKYGEIENVSDRDYFSNSFHCHVSEDITQIEKQNYEFRFWDLFNGGKIQYVRVDVPYNIEALEAYVTHAMELGLYEGINISLAYCDNCGYQWNNRGSDRPDTCPRCGKKEMTMIDRMCGYIAFTKIHGKSRLNDAKMAEIRDRISM</sequence>
<accession>A0A385Q3P5</accession>
<dbReference type="AlphaFoldDB" id="A0A385Q3P5"/>
<dbReference type="EC" id="1.17.4.2" evidence="1"/>
<dbReference type="GO" id="GO:0006260">
    <property type="term" value="P:DNA replication"/>
    <property type="evidence" value="ECO:0007669"/>
    <property type="project" value="InterPro"/>
</dbReference>
<keyword evidence="2" id="KW-1185">Reference proteome</keyword>
<dbReference type="Gene3D" id="3.20.70.20">
    <property type="match status" value="1"/>
</dbReference>
<organism evidence="1 2">
    <name type="scientific">Lachnoanaerobaculum umeaense</name>
    <dbReference type="NCBI Taxonomy" id="617123"/>
    <lineage>
        <taxon>Bacteria</taxon>
        <taxon>Bacillati</taxon>
        <taxon>Bacillota</taxon>
        <taxon>Clostridia</taxon>
        <taxon>Lachnospirales</taxon>
        <taxon>Lachnospiraceae</taxon>
        <taxon>Lachnoanaerobaculum</taxon>
    </lineage>
</organism>
<proteinExistence type="predicted"/>
<dbReference type="GO" id="GO:0031250">
    <property type="term" value="C:anaerobic ribonucleoside-triphosphate reductase complex"/>
    <property type="evidence" value="ECO:0007669"/>
    <property type="project" value="TreeGrafter"/>
</dbReference>
<dbReference type="Proteomes" id="UP000265562">
    <property type="component" value="Chromosome"/>
</dbReference>
<dbReference type="InterPro" id="IPR012833">
    <property type="entry name" value="NrdD"/>
</dbReference>
<name>A0A385Q3P5_9FIRM</name>
<dbReference type="GO" id="GO:0009265">
    <property type="term" value="P:2'-deoxyribonucleotide biosynthetic process"/>
    <property type="evidence" value="ECO:0007669"/>
    <property type="project" value="TreeGrafter"/>
</dbReference>
<dbReference type="OrthoDB" id="9804622at2"/>
<dbReference type="EMBL" id="CP032364">
    <property type="protein sequence ID" value="AYB00350.1"/>
    <property type="molecule type" value="Genomic_DNA"/>
</dbReference>
<gene>
    <name evidence="1" type="primary">nrdD</name>
    <name evidence="1" type="ORF">D4A81_10665</name>
</gene>
<evidence type="ECO:0000313" key="2">
    <source>
        <dbReference type="Proteomes" id="UP000265562"/>
    </source>
</evidence>
<dbReference type="KEGG" id="lua:D4A81_10665"/>
<dbReference type="PANTHER" id="PTHR21075">
    <property type="entry name" value="ANAEROBIC RIBONUCLEOSIDE-TRIPHOSPHATE REDUCTASE"/>
    <property type="match status" value="1"/>
</dbReference>
<protein>
    <submittedName>
        <fullName evidence="1">Anaerobic ribonucleoside-triphosphate reductase</fullName>
        <ecNumber evidence="1">1.17.4.2</ecNumber>
    </submittedName>
</protein>
<dbReference type="NCBIfam" id="TIGR02487">
    <property type="entry name" value="NrdD"/>
    <property type="match status" value="1"/>
</dbReference>
<evidence type="ECO:0000313" key="1">
    <source>
        <dbReference type="EMBL" id="AYB00350.1"/>
    </source>
</evidence>
<reference evidence="1 2" key="1">
    <citation type="submission" date="2018-09" db="EMBL/GenBank/DDBJ databases">
        <title>Genome sequencing of Lachnoanaerobaculum umeaense DSM 23576.</title>
        <authorList>
            <person name="Kook J.-K."/>
            <person name="Park S.-N."/>
            <person name="Lim Y.K."/>
        </authorList>
    </citation>
    <scope>NUCLEOTIDE SEQUENCE [LARGE SCALE GENOMIC DNA]</scope>
    <source>
        <strain evidence="2">DSM 23576 \ CCUG 58757</strain>
    </source>
</reference>
<dbReference type="GO" id="GO:0004748">
    <property type="term" value="F:ribonucleoside-diphosphate reductase activity, thioredoxin disulfide as acceptor"/>
    <property type="evidence" value="ECO:0007669"/>
    <property type="project" value="TreeGrafter"/>
</dbReference>
<dbReference type="Pfam" id="PF13597">
    <property type="entry name" value="NRDD"/>
    <property type="match status" value="1"/>
</dbReference>
<dbReference type="PANTHER" id="PTHR21075:SF0">
    <property type="entry name" value="ANAEROBIC RIBONUCLEOSIDE-TRIPHOSPHATE REDUCTASE"/>
    <property type="match status" value="1"/>
</dbReference>
<dbReference type="SUPFAM" id="SSF51998">
    <property type="entry name" value="PFL-like glycyl radical enzymes"/>
    <property type="match status" value="1"/>
</dbReference>
<dbReference type="GO" id="GO:0008998">
    <property type="term" value="F:ribonucleoside-triphosphate reductase (thioredoxin) activity"/>
    <property type="evidence" value="ECO:0007669"/>
    <property type="project" value="UniProtKB-EC"/>
</dbReference>